<sequence>MSTDRRKFLKHLGTSVLLTSASLNSFAAKQENEVRILRDKKRVSPNDKVRIATIGMGIMGFNDTRAALAVPGVELVGVCDLYKGRLARSKEVYGKDLFTTMDHREILERKDIDAVIVATSDNWHSQIAIDAMRKGKAVYSEKPMVHKISQGLEEIRVQKETKAVFQVGSQRVSSIAYRKAKEMYEAGAIGKINSIEASFNRNSGLGAWQYTLPMDGNIQNVDWARFQATAPPNEKHDFDPLRFFRWRNYREYGTGVAGDLFVHLLSGIHFITGSKGPETIFSIGALDYWKDGRNVPDVMSAVIQYGETKEHPAFQVTLRVNFVSGEGDYGTTKIIGSEGVMDLGGEGESFSIRKNHITDAPGIGGWDSLETYPEAEQKKLLAAYNQRWTKAQQEAPKSEPIVYRAPEDYSANIDHMTNFFDAIRTGKPIVEDAVFGFRAAAPALACNDSYFQKKVIRWDAENMKLV</sequence>
<dbReference type="InterPro" id="IPR004104">
    <property type="entry name" value="Gfo/Idh/MocA-like_OxRdtase_C"/>
</dbReference>
<feature type="domain" description="Gfo/Idh/MocA-like oxidoreductase N-terminal" evidence="2">
    <location>
        <begin position="49"/>
        <end position="168"/>
    </location>
</feature>
<dbReference type="SUPFAM" id="SSF51735">
    <property type="entry name" value="NAD(P)-binding Rossmann-fold domains"/>
    <property type="match status" value="1"/>
</dbReference>
<dbReference type="InterPro" id="IPR050463">
    <property type="entry name" value="Gfo/Idh/MocA_oxidrdct_glycsds"/>
</dbReference>
<evidence type="ECO:0000256" key="1">
    <source>
        <dbReference type="ARBA" id="ARBA00023002"/>
    </source>
</evidence>
<dbReference type="SUPFAM" id="SSF55347">
    <property type="entry name" value="Glyceraldehyde-3-phosphate dehydrogenase-like, C-terminal domain"/>
    <property type="match status" value="1"/>
</dbReference>
<dbReference type="Gene3D" id="3.30.360.10">
    <property type="entry name" value="Dihydrodipicolinate Reductase, domain 2"/>
    <property type="match status" value="1"/>
</dbReference>
<evidence type="ECO:0000313" key="5">
    <source>
        <dbReference type="Proteomes" id="UP000264217"/>
    </source>
</evidence>
<gene>
    <name evidence="4" type="ORF">D0C36_14690</name>
</gene>
<dbReference type="Pfam" id="PF01408">
    <property type="entry name" value="GFO_IDH_MocA"/>
    <property type="match status" value="1"/>
</dbReference>
<organism evidence="4 5">
    <name type="scientific">Mucilaginibacter conchicola</name>
    <dbReference type="NCBI Taxonomy" id="2303333"/>
    <lineage>
        <taxon>Bacteria</taxon>
        <taxon>Pseudomonadati</taxon>
        <taxon>Bacteroidota</taxon>
        <taxon>Sphingobacteriia</taxon>
        <taxon>Sphingobacteriales</taxon>
        <taxon>Sphingobacteriaceae</taxon>
        <taxon>Mucilaginibacter</taxon>
    </lineage>
</organism>
<evidence type="ECO:0000259" key="3">
    <source>
        <dbReference type="Pfam" id="PF02894"/>
    </source>
</evidence>
<keyword evidence="1" id="KW-0560">Oxidoreductase</keyword>
<reference evidence="4 5" key="1">
    <citation type="submission" date="2018-08" db="EMBL/GenBank/DDBJ databases">
        <title>Mucilaginibacter sp. MYSH2.</title>
        <authorList>
            <person name="Seo T."/>
        </authorList>
    </citation>
    <scope>NUCLEOTIDE SEQUENCE [LARGE SCALE GENOMIC DNA]</scope>
    <source>
        <strain evidence="4 5">MYSH2</strain>
    </source>
</reference>
<name>A0A372NVL0_9SPHI</name>
<dbReference type="InterPro" id="IPR000683">
    <property type="entry name" value="Gfo/Idh/MocA-like_OxRdtase_N"/>
</dbReference>
<evidence type="ECO:0000313" key="4">
    <source>
        <dbReference type="EMBL" id="RFZ92657.1"/>
    </source>
</evidence>
<dbReference type="Proteomes" id="UP000264217">
    <property type="component" value="Unassembled WGS sequence"/>
</dbReference>
<dbReference type="GO" id="GO:0016491">
    <property type="term" value="F:oxidoreductase activity"/>
    <property type="evidence" value="ECO:0007669"/>
    <property type="project" value="UniProtKB-KW"/>
</dbReference>
<dbReference type="PANTHER" id="PTHR43818:SF11">
    <property type="entry name" value="BCDNA.GH03377"/>
    <property type="match status" value="1"/>
</dbReference>
<dbReference type="AlphaFoldDB" id="A0A372NVL0"/>
<protein>
    <submittedName>
        <fullName evidence="4">Gfo/Idh/MocA family oxidoreductase</fullName>
    </submittedName>
</protein>
<proteinExistence type="predicted"/>
<dbReference type="RefSeq" id="WP_117392366.1">
    <property type="nucleotide sequence ID" value="NZ_QWDC01000002.1"/>
</dbReference>
<dbReference type="PANTHER" id="PTHR43818">
    <property type="entry name" value="BCDNA.GH03377"/>
    <property type="match status" value="1"/>
</dbReference>
<keyword evidence="5" id="KW-1185">Reference proteome</keyword>
<dbReference type="EMBL" id="QWDC01000002">
    <property type="protein sequence ID" value="RFZ92657.1"/>
    <property type="molecule type" value="Genomic_DNA"/>
</dbReference>
<evidence type="ECO:0000259" key="2">
    <source>
        <dbReference type="Pfam" id="PF01408"/>
    </source>
</evidence>
<dbReference type="GO" id="GO:0000166">
    <property type="term" value="F:nucleotide binding"/>
    <property type="evidence" value="ECO:0007669"/>
    <property type="project" value="InterPro"/>
</dbReference>
<comment type="caution">
    <text evidence="4">The sequence shown here is derived from an EMBL/GenBank/DDBJ whole genome shotgun (WGS) entry which is preliminary data.</text>
</comment>
<feature type="domain" description="Gfo/Idh/MocA-like oxidoreductase C-terminal" evidence="3">
    <location>
        <begin position="181"/>
        <end position="454"/>
    </location>
</feature>
<dbReference type="Gene3D" id="3.40.50.720">
    <property type="entry name" value="NAD(P)-binding Rossmann-like Domain"/>
    <property type="match status" value="1"/>
</dbReference>
<dbReference type="InterPro" id="IPR036291">
    <property type="entry name" value="NAD(P)-bd_dom_sf"/>
</dbReference>
<dbReference type="Pfam" id="PF02894">
    <property type="entry name" value="GFO_IDH_MocA_C"/>
    <property type="match status" value="1"/>
</dbReference>
<accession>A0A372NVL0</accession>
<dbReference type="OrthoDB" id="9771072at2"/>